<comment type="caution">
    <text evidence="1">The sequence shown here is derived from an EMBL/GenBank/DDBJ whole genome shotgun (WGS) entry which is preliminary data.</text>
</comment>
<protein>
    <submittedName>
        <fullName evidence="1">Uncharacterized protein</fullName>
    </submittedName>
</protein>
<organism evidence="1 2">
    <name type="scientific">Dermacentor silvarum</name>
    <name type="common">Tick</name>
    <dbReference type="NCBI Taxonomy" id="543639"/>
    <lineage>
        <taxon>Eukaryota</taxon>
        <taxon>Metazoa</taxon>
        <taxon>Ecdysozoa</taxon>
        <taxon>Arthropoda</taxon>
        <taxon>Chelicerata</taxon>
        <taxon>Arachnida</taxon>
        <taxon>Acari</taxon>
        <taxon>Parasitiformes</taxon>
        <taxon>Ixodida</taxon>
        <taxon>Ixodoidea</taxon>
        <taxon>Ixodidae</taxon>
        <taxon>Rhipicephalinae</taxon>
        <taxon>Dermacentor</taxon>
    </lineage>
</organism>
<reference evidence="1" key="1">
    <citation type="submission" date="2020-05" db="EMBL/GenBank/DDBJ databases">
        <title>Large-scale comparative analyses of tick genomes elucidate their genetic diversity and vector capacities.</title>
        <authorList>
            <person name="Jia N."/>
            <person name="Wang J."/>
            <person name="Shi W."/>
            <person name="Du L."/>
            <person name="Sun Y."/>
            <person name="Zhan W."/>
            <person name="Jiang J."/>
            <person name="Wang Q."/>
            <person name="Zhang B."/>
            <person name="Ji P."/>
            <person name="Sakyi L.B."/>
            <person name="Cui X."/>
            <person name="Yuan T."/>
            <person name="Jiang B."/>
            <person name="Yang W."/>
            <person name="Lam T.T.-Y."/>
            <person name="Chang Q."/>
            <person name="Ding S."/>
            <person name="Wang X."/>
            <person name="Zhu J."/>
            <person name="Ruan X."/>
            <person name="Zhao L."/>
            <person name="Wei J."/>
            <person name="Que T."/>
            <person name="Du C."/>
            <person name="Cheng J."/>
            <person name="Dai P."/>
            <person name="Han X."/>
            <person name="Huang E."/>
            <person name="Gao Y."/>
            <person name="Liu J."/>
            <person name="Shao H."/>
            <person name="Ye R."/>
            <person name="Li L."/>
            <person name="Wei W."/>
            <person name="Wang X."/>
            <person name="Wang C."/>
            <person name="Yang T."/>
            <person name="Huo Q."/>
            <person name="Li W."/>
            <person name="Guo W."/>
            <person name="Chen H."/>
            <person name="Zhou L."/>
            <person name="Ni X."/>
            <person name="Tian J."/>
            <person name="Zhou Y."/>
            <person name="Sheng Y."/>
            <person name="Liu T."/>
            <person name="Pan Y."/>
            <person name="Xia L."/>
            <person name="Li J."/>
            <person name="Zhao F."/>
            <person name="Cao W."/>
        </authorList>
    </citation>
    <scope>NUCLEOTIDE SEQUENCE</scope>
    <source>
        <strain evidence="1">Dsil-2018</strain>
    </source>
</reference>
<evidence type="ECO:0000313" key="2">
    <source>
        <dbReference type="Proteomes" id="UP000821865"/>
    </source>
</evidence>
<gene>
    <name evidence="1" type="ORF">HPB49_004921</name>
</gene>
<proteinExistence type="predicted"/>
<sequence>MESAREGRIAEKASRETRRVLELIDPLRVMPECSRDNTNAVSNAHEEAVVEESESLSEDAHFSDLDNSVRPGDSLSRICQSSTRCQDTEGSIAEVEEAAEENFQEGLRRWAVENNIRRNALTDLLQLLKRHGSLYALDIPDDARTLLKTPRRKNKYAVTALSPDISFRQQYDLEHHRGTSILLELPLDTMSYAIVEFVKSKEVEVVPVSWVSDRQCCWPDHVKAEKASRMVKKQTPPQAAWKRFDIAVKGLFGTYDSARKNLNRSQFHSDLGSDSEVVPRKRCRRPPRNWTDSDSNASGTEEATAKTCPLTLPAIPKNFPQGQPVEVEKPQSAPTEHGSDQCMQI</sequence>
<name>A0ACB8C7E6_DERSI</name>
<keyword evidence="2" id="KW-1185">Reference proteome</keyword>
<evidence type="ECO:0000313" key="1">
    <source>
        <dbReference type="EMBL" id="KAH7936805.1"/>
    </source>
</evidence>
<accession>A0ACB8C7E6</accession>
<dbReference type="EMBL" id="CM023477">
    <property type="protein sequence ID" value="KAH7936805.1"/>
    <property type="molecule type" value="Genomic_DNA"/>
</dbReference>
<dbReference type="Proteomes" id="UP000821865">
    <property type="component" value="Chromosome 8"/>
</dbReference>